<dbReference type="Pfam" id="PF00293">
    <property type="entry name" value="NUDIX"/>
    <property type="match status" value="1"/>
</dbReference>
<dbReference type="EC" id="3.6.-.-" evidence="4"/>
<accession>A0ABT6W8R1</accession>
<dbReference type="GO" id="GO:0016787">
    <property type="term" value="F:hydrolase activity"/>
    <property type="evidence" value="ECO:0007669"/>
    <property type="project" value="UniProtKB-KW"/>
</dbReference>
<keyword evidence="2 4" id="KW-0378">Hydrolase</keyword>
<sequence length="195" mass="20823">MTARPIRRLREVLVHANRFVRIHDDEVAFPDGSLGRYVRVTPAVEGVGVVLLAVCGGSVALVHTYRYPLGSWQWALPRGFAQDTDPLVTARAELREELGVTAVDLNVLGTFTPDSGLLSTRVSVVRATLADREVRPEDTNEVAAVRWIPAADLWTMAADGTLDDGMTLAAMSLALASGALPAPNARRGPAAANEG</sequence>
<feature type="domain" description="Nudix hydrolase" evidence="3">
    <location>
        <begin position="42"/>
        <end position="170"/>
    </location>
</feature>
<organism evidence="4 5">
    <name type="scientific">Streptantibioticus silvisoli</name>
    <dbReference type="NCBI Taxonomy" id="2705255"/>
    <lineage>
        <taxon>Bacteria</taxon>
        <taxon>Bacillati</taxon>
        <taxon>Actinomycetota</taxon>
        <taxon>Actinomycetes</taxon>
        <taxon>Kitasatosporales</taxon>
        <taxon>Streptomycetaceae</taxon>
        <taxon>Streptantibioticus</taxon>
    </lineage>
</organism>
<comment type="cofactor">
    <cofactor evidence="1">
        <name>Mg(2+)</name>
        <dbReference type="ChEBI" id="CHEBI:18420"/>
    </cofactor>
</comment>
<dbReference type="EMBL" id="JAAGKO020000074">
    <property type="protein sequence ID" value="MDI5967141.1"/>
    <property type="molecule type" value="Genomic_DNA"/>
</dbReference>
<gene>
    <name evidence="4" type="ORF">POF43_031205</name>
</gene>
<name>A0ABT6W8R1_9ACTN</name>
<dbReference type="InterPro" id="IPR000086">
    <property type="entry name" value="NUDIX_hydrolase_dom"/>
</dbReference>
<protein>
    <submittedName>
        <fullName evidence="4">NUDIX hydrolase</fullName>
        <ecNumber evidence="4">3.6.-.-</ecNumber>
    </submittedName>
</protein>
<evidence type="ECO:0000256" key="1">
    <source>
        <dbReference type="ARBA" id="ARBA00001946"/>
    </source>
</evidence>
<dbReference type="PANTHER" id="PTHR11839">
    <property type="entry name" value="UDP/ADP-SUGAR PYROPHOSPHATASE"/>
    <property type="match status" value="1"/>
</dbReference>
<keyword evidence="5" id="KW-1185">Reference proteome</keyword>
<evidence type="ECO:0000259" key="3">
    <source>
        <dbReference type="PROSITE" id="PS51462"/>
    </source>
</evidence>
<reference evidence="4 5" key="1">
    <citation type="submission" date="2023-05" db="EMBL/GenBank/DDBJ databases">
        <title>Streptantibioticus silvisoli sp. nov., acidotolerant actinomycetes 1 from pine litter.</title>
        <authorList>
            <person name="Swiecimska M."/>
            <person name="Golinska P."/>
            <person name="Sangal V."/>
            <person name="Wachnowicz B."/>
            <person name="Goodfellow M."/>
        </authorList>
    </citation>
    <scope>NUCLEOTIDE SEQUENCE [LARGE SCALE GENOMIC DNA]</scope>
    <source>
        <strain evidence="4 5">SL54</strain>
    </source>
</reference>
<evidence type="ECO:0000313" key="4">
    <source>
        <dbReference type="EMBL" id="MDI5967141.1"/>
    </source>
</evidence>
<dbReference type="PANTHER" id="PTHR11839:SF18">
    <property type="entry name" value="NUDIX HYDROLASE DOMAIN-CONTAINING PROTEIN"/>
    <property type="match status" value="1"/>
</dbReference>
<comment type="caution">
    <text evidence="4">The sequence shown here is derived from an EMBL/GenBank/DDBJ whole genome shotgun (WGS) entry which is preliminary data.</text>
</comment>
<proteinExistence type="predicted"/>
<dbReference type="PROSITE" id="PS51462">
    <property type="entry name" value="NUDIX"/>
    <property type="match status" value="1"/>
</dbReference>
<dbReference type="SUPFAM" id="SSF55811">
    <property type="entry name" value="Nudix"/>
    <property type="match status" value="1"/>
</dbReference>
<dbReference type="InterPro" id="IPR015797">
    <property type="entry name" value="NUDIX_hydrolase-like_dom_sf"/>
</dbReference>
<dbReference type="Proteomes" id="UP001156398">
    <property type="component" value="Unassembled WGS sequence"/>
</dbReference>
<dbReference type="Gene3D" id="3.90.79.10">
    <property type="entry name" value="Nucleoside Triphosphate Pyrophosphohydrolase"/>
    <property type="match status" value="1"/>
</dbReference>
<evidence type="ECO:0000256" key="2">
    <source>
        <dbReference type="ARBA" id="ARBA00022801"/>
    </source>
</evidence>
<dbReference type="RefSeq" id="WP_271324738.1">
    <property type="nucleotide sequence ID" value="NZ_JAAGKO020000074.1"/>
</dbReference>
<dbReference type="CDD" id="cd03424">
    <property type="entry name" value="NUDIX_ADPRase_Nudt5_UGPPase_Nudt14"/>
    <property type="match status" value="1"/>
</dbReference>
<evidence type="ECO:0000313" key="5">
    <source>
        <dbReference type="Proteomes" id="UP001156398"/>
    </source>
</evidence>